<accession>A0A0R2DKQ4</accession>
<dbReference type="InterPro" id="IPR014182">
    <property type="entry name" value="ADH_Zn_typ-1"/>
</dbReference>
<keyword evidence="5" id="KW-1185">Reference proteome</keyword>
<keyword evidence="2" id="KW-0479">Metal-binding</keyword>
<comment type="similarity">
    <text evidence="1 2">Belongs to the zinc-containing alcohol dehydrogenase family. Quinone oxidoreductase subfamily.</text>
</comment>
<dbReference type="Proteomes" id="UP000051378">
    <property type="component" value="Unassembled WGS sequence"/>
</dbReference>
<dbReference type="InterPro" id="IPR052585">
    <property type="entry name" value="Lipid_raft_assoc_Zn_ADH"/>
</dbReference>
<dbReference type="PANTHER" id="PTHR43482">
    <property type="entry name" value="PROTEIN AST1-RELATED"/>
    <property type="match status" value="1"/>
</dbReference>
<dbReference type="SUPFAM" id="SSF50129">
    <property type="entry name" value="GroES-like"/>
    <property type="match status" value="1"/>
</dbReference>
<dbReference type="PANTHER" id="PTHR43482:SF1">
    <property type="entry name" value="PROTEIN AST1-RELATED"/>
    <property type="match status" value="1"/>
</dbReference>
<dbReference type="SMART" id="SM00829">
    <property type="entry name" value="PKS_ER"/>
    <property type="match status" value="1"/>
</dbReference>
<dbReference type="InterPro" id="IPR013154">
    <property type="entry name" value="ADH-like_N"/>
</dbReference>
<name>A0A0R2DKQ4_9LACO</name>
<dbReference type="Gene3D" id="3.90.180.10">
    <property type="entry name" value="Medium-chain alcohol dehydrogenases, catalytic domain"/>
    <property type="match status" value="1"/>
</dbReference>
<dbReference type="PATRIC" id="fig|1423744.4.peg.117"/>
<dbReference type="EMBL" id="AYZL01000008">
    <property type="protein sequence ID" value="KRN04665.1"/>
    <property type="molecule type" value="Genomic_DNA"/>
</dbReference>
<feature type="domain" description="Enoyl reductase (ER)" evidence="3">
    <location>
        <begin position="13"/>
        <end position="335"/>
    </location>
</feature>
<dbReference type="GO" id="GO:0016491">
    <property type="term" value="F:oxidoreductase activity"/>
    <property type="evidence" value="ECO:0007669"/>
    <property type="project" value="UniProtKB-KW"/>
</dbReference>
<reference evidence="4 5" key="1">
    <citation type="journal article" date="2015" name="Genome Announc.">
        <title>Expanding the biotechnology potential of lactobacilli through comparative genomics of 213 strains and associated genera.</title>
        <authorList>
            <person name="Sun Z."/>
            <person name="Harris H.M."/>
            <person name="McCann A."/>
            <person name="Guo C."/>
            <person name="Argimon S."/>
            <person name="Zhang W."/>
            <person name="Yang X."/>
            <person name="Jeffery I.B."/>
            <person name="Cooney J.C."/>
            <person name="Kagawa T.F."/>
            <person name="Liu W."/>
            <person name="Song Y."/>
            <person name="Salvetti E."/>
            <person name="Wrobel A."/>
            <person name="Rasinkangas P."/>
            <person name="Parkhill J."/>
            <person name="Rea M.C."/>
            <person name="O'Sullivan O."/>
            <person name="Ritari J."/>
            <person name="Douillard F.P."/>
            <person name="Paul Ross R."/>
            <person name="Yang R."/>
            <person name="Briner A.E."/>
            <person name="Felis G.E."/>
            <person name="de Vos W.M."/>
            <person name="Barrangou R."/>
            <person name="Klaenhammer T.R."/>
            <person name="Caufield P.W."/>
            <person name="Cui Y."/>
            <person name="Zhang H."/>
            <person name="O'Toole P.W."/>
        </authorList>
    </citation>
    <scope>NUCLEOTIDE SEQUENCE [LARGE SCALE GENOMIC DNA]</scope>
    <source>
        <strain evidence="4 5">DSM 23037</strain>
    </source>
</reference>
<evidence type="ECO:0000259" key="3">
    <source>
        <dbReference type="SMART" id="SM00829"/>
    </source>
</evidence>
<dbReference type="SUPFAM" id="SSF51735">
    <property type="entry name" value="NAD(P)-binding Rossmann-fold domains"/>
    <property type="match status" value="1"/>
</dbReference>
<evidence type="ECO:0000256" key="2">
    <source>
        <dbReference type="RuleBase" id="RU364000"/>
    </source>
</evidence>
<proteinExistence type="inferred from homology"/>
<dbReference type="AlphaFoldDB" id="A0A0R2DKQ4"/>
<comment type="caution">
    <text evidence="4">The sequence shown here is derived from an EMBL/GenBank/DDBJ whole genome shotgun (WGS) entry which is preliminary data.</text>
</comment>
<evidence type="ECO:0000313" key="4">
    <source>
        <dbReference type="EMBL" id="KRN04665.1"/>
    </source>
</evidence>
<protein>
    <recommendedName>
        <fullName evidence="2">Zinc-type alcohol dehydrogenase-like protein</fullName>
    </recommendedName>
</protein>
<dbReference type="InterPro" id="IPR013149">
    <property type="entry name" value="ADH-like_C"/>
</dbReference>
<dbReference type="STRING" id="1423744.FC86_GL000114"/>
<keyword evidence="2" id="KW-0862">Zinc</keyword>
<dbReference type="RefSeq" id="WP_236692278.1">
    <property type="nucleotide sequence ID" value="NZ_AYZL01000008.1"/>
</dbReference>
<keyword evidence="2" id="KW-0560">Oxidoreductase</keyword>
<dbReference type="Gene3D" id="3.40.50.720">
    <property type="entry name" value="NAD(P)-binding Rossmann-like Domain"/>
    <property type="match status" value="1"/>
</dbReference>
<organism evidence="4 5">
    <name type="scientific">Holzapfeliella floricola DSM 23037 = JCM 16512</name>
    <dbReference type="NCBI Taxonomy" id="1423744"/>
    <lineage>
        <taxon>Bacteria</taxon>
        <taxon>Bacillati</taxon>
        <taxon>Bacillota</taxon>
        <taxon>Bacilli</taxon>
        <taxon>Lactobacillales</taxon>
        <taxon>Lactobacillaceae</taxon>
        <taxon>Holzapfeliella</taxon>
    </lineage>
</organism>
<dbReference type="Pfam" id="PF00107">
    <property type="entry name" value="ADH_zinc_N"/>
    <property type="match status" value="1"/>
</dbReference>
<dbReference type="InterPro" id="IPR011032">
    <property type="entry name" value="GroES-like_sf"/>
</dbReference>
<dbReference type="CDD" id="cd08252">
    <property type="entry name" value="AL_MDR"/>
    <property type="match status" value="1"/>
</dbReference>
<evidence type="ECO:0000313" key="5">
    <source>
        <dbReference type="Proteomes" id="UP000051378"/>
    </source>
</evidence>
<dbReference type="GO" id="GO:0008270">
    <property type="term" value="F:zinc ion binding"/>
    <property type="evidence" value="ECO:0007669"/>
    <property type="project" value="InterPro"/>
</dbReference>
<dbReference type="InterPro" id="IPR036291">
    <property type="entry name" value="NAD(P)-bd_dom_sf"/>
</dbReference>
<dbReference type="NCBIfam" id="TIGR02817">
    <property type="entry name" value="adh_fam_1"/>
    <property type="match status" value="1"/>
</dbReference>
<gene>
    <name evidence="4" type="ORF">FC86_GL000114</name>
</gene>
<dbReference type="Pfam" id="PF08240">
    <property type="entry name" value="ADH_N"/>
    <property type="match status" value="1"/>
</dbReference>
<evidence type="ECO:0000256" key="1">
    <source>
        <dbReference type="ARBA" id="ARBA00010371"/>
    </source>
</evidence>
<dbReference type="InterPro" id="IPR020843">
    <property type="entry name" value="ER"/>
</dbReference>
<sequence>MQAIGVKESLPITNPESLVAFETEVPHPSEDELLVQIKAFSVNPIDTKIRMGLRQAIKRPRILGFDGVGEVVEVGKAVSDYQVGDQIYYLNSKIKPGSNAQFQVVDPKMASHVPQSVSLSEAAALPLVSLTAYEALFERLAIPMHSKTKQSILILNGAGGVGSMAIQLAKIAGLNVVASASRDETRQWVESMGADAVINHHHNLVDECELLGPAAYEFDYVLDLHGLDSHFDEVIELLAPNGRLCTVGDGQLTVDSEDFKSKSLSLSFESVFTKSFYKTQNLNSQHQALHQIAQWIDNKELKSPLTQTLTGLTVENIQQAHAVLETRQMIGKLVIEL</sequence>